<dbReference type="EMBL" id="JAJFAZ020000001">
    <property type="protein sequence ID" value="KAI5351373.1"/>
    <property type="molecule type" value="Genomic_DNA"/>
</dbReference>
<feature type="compositionally biased region" description="Low complexity" evidence="1">
    <location>
        <begin position="1"/>
        <end position="16"/>
    </location>
</feature>
<proteinExistence type="predicted"/>
<reference evidence="2 3" key="1">
    <citation type="journal article" date="2022" name="G3 (Bethesda)">
        <title>Whole-genome sequence and methylome profiling of the almond [Prunus dulcis (Mill.) D.A. Webb] cultivar 'Nonpareil'.</title>
        <authorList>
            <person name="D'Amico-Willman K.M."/>
            <person name="Ouma W.Z."/>
            <person name="Meulia T."/>
            <person name="Sideli G.M."/>
            <person name="Gradziel T.M."/>
            <person name="Fresnedo-Ramirez J."/>
        </authorList>
    </citation>
    <scope>NUCLEOTIDE SEQUENCE [LARGE SCALE GENOMIC DNA]</scope>
    <source>
        <strain evidence="2">Clone GOH B32 T37-40</strain>
    </source>
</reference>
<gene>
    <name evidence="2" type="ORF">L3X38_004264</name>
</gene>
<sequence length="230" mass="25898">MSSPKTSANSSSSSQSPAYLTGDGVDQHSIEVHSKLHPYARKNLDENVLHLFENTLVLGPHWFGYVPEEMADLFKEDAEAPLCFQSSMALASQTWVSKNLSRLYPSSEVRNSAVRWSDWINRLLPRHGAYWKKAGIYDAILLSKNSINRDENLLAAALCFWNSASNTFDFRLGPMTPTCWIWLKYLGSGPMGGMLMLLVTTIEGKIRRDWPSPSPFLLPRSTRTVPSQIF</sequence>
<protein>
    <recommendedName>
        <fullName evidence="4">Aminotransferase-like plant mobile domain-containing protein</fullName>
    </recommendedName>
</protein>
<dbReference type="Proteomes" id="UP001054821">
    <property type="component" value="Chromosome 1"/>
</dbReference>
<comment type="caution">
    <text evidence="2">The sequence shown here is derived from an EMBL/GenBank/DDBJ whole genome shotgun (WGS) entry which is preliminary data.</text>
</comment>
<feature type="region of interest" description="Disordered" evidence="1">
    <location>
        <begin position="1"/>
        <end position="20"/>
    </location>
</feature>
<evidence type="ECO:0000313" key="3">
    <source>
        <dbReference type="Proteomes" id="UP001054821"/>
    </source>
</evidence>
<evidence type="ECO:0000256" key="1">
    <source>
        <dbReference type="SAM" id="MobiDB-lite"/>
    </source>
</evidence>
<organism evidence="2 3">
    <name type="scientific">Prunus dulcis</name>
    <name type="common">Almond</name>
    <name type="synonym">Amygdalus dulcis</name>
    <dbReference type="NCBI Taxonomy" id="3755"/>
    <lineage>
        <taxon>Eukaryota</taxon>
        <taxon>Viridiplantae</taxon>
        <taxon>Streptophyta</taxon>
        <taxon>Embryophyta</taxon>
        <taxon>Tracheophyta</taxon>
        <taxon>Spermatophyta</taxon>
        <taxon>Magnoliopsida</taxon>
        <taxon>eudicotyledons</taxon>
        <taxon>Gunneridae</taxon>
        <taxon>Pentapetalae</taxon>
        <taxon>rosids</taxon>
        <taxon>fabids</taxon>
        <taxon>Rosales</taxon>
        <taxon>Rosaceae</taxon>
        <taxon>Amygdaloideae</taxon>
        <taxon>Amygdaleae</taxon>
        <taxon>Prunus</taxon>
    </lineage>
</organism>
<evidence type="ECO:0008006" key="4">
    <source>
        <dbReference type="Google" id="ProtNLM"/>
    </source>
</evidence>
<accession>A0AAD4ZNM2</accession>
<dbReference type="AlphaFoldDB" id="A0AAD4ZNM2"/>
<name>A0AAD4ZNM2_PRUDU</name>
<evidence type="ECO:0000313" key="2">
    <source>
        <dbReference type="EMBL" id="KAI5351373.1"/>
    </source>
</evidence>
<keyword evidence="3" id="KW-1185">Reference proteome</keyword>